<dbReference type="OrthoDB" id="4360000at2759"/>
<dbReference type="EMBL" id="AVOT02026358">
    <property type="protein sequence ID" value="MBW0518050.1"/>
    <property type="molecule type" value="Genomic_DNA"/>
</dbReference>
<accession>A0A9Q3HXA0</accession>
<evidence type="ECO:0000313" key="3">
    <source>
        <dbReference type="Proteomes" id="UP000765509"/>
    </source>
</evidence>
<dbReference type="Proteomes" id="UP000765509">
    <property type="component" value="Unassembled WGS sequence"/>
</dbReference>
<name>A0A9Q3HXA0_9BASI</name>
<sequence length="160" mass="18517">MLLPEIQLAYNTRQHPTIGKTPSIIEKDWNPLLPVDPMKKNLLEIPPIYKSFHDMWKKACDTAARCIPEAKEYNKQRYGNTHNGPDFRTGEDKLPSTNKTHTPKDIVEVEDFPSPVKKIINARMFRINRKDQIQYLVSFKNQKADKDKELAEDSIPDGDL</sequence>
<feature type="region of interest" description="Disordered" evidence="1">
    <location>
        <begin position="76"/>
        <end position="102"/>
    </location>
</feature>
<protein>
    <submittedName>
        <fullName evidence="2">Uncharacterized protein</fullName>
    </submittedName>
</protein>
<gene>
    <name evidence="2" type="ORF">O181_057765</name>
</gene>
<organism evidence="2 3">
    <name type="scientific">Austropuccinia psidii MF-1</name>
    <dbReference type="NCBI Taxonomy" id="1389203"/>
    <lineage>
        <taxon>Eukaryota</taxon>
        <taxon>Fungi</taxon>
        <taxon>Dikarya</taxon>
        <taxon>Basidiomycota</taxon>
        <taxon>Pucciniomycotina</taxon>
        <taxon>Pucciniomycetes</taxon>
        <taxon>Pucciniales</taxon>
        <taxon>Sphaerophragmiaceae</taxon>
        <taxon>Austropuccinia</taxon>
    </lineage>
</organism>
<dbReference type="AlphaFoldDB" id="A0A9Q3HXA0"/>
<proteinExistence type="predicted"/>
<comment type="caution">
    <text evidence="2">The sequence shown here is derived from an EMBL/GenBank/DDBJ whole genome shotgun (WGS) entry which is preliminary data.</text>
</comment>
<evidence type="ECO:0000256" key="1">
    <source>
        <dbReference type="SAM" id="MobiDB-lite"/>
    </source>
</evidence>
<keyword evidence="3" id="KW-1185">Reference proteome</keyword>
<reference evidence="2" key="1">
    <citation type="submission" date="2021-03" db="EMBL/GenBank/DDBJ databases">
        <title>Draft genome sequence of rust myrtle Austropuccinia psidii MF-1, a brazilian biotype.</title>
        <authorList>
            <person name="Quecine M.C."/>
            <person name="Pachon D.M.R."/>
            <person name="Bonatelli M.L."/>
            <person name="Correr F.H."/>
            <person name="Franceschini L.M."/>
            <person name="Leite T.F."/>
            <person name="Margarido G.R.A."/>
            <person name="Almeida C.A."/>
            <person name="Ferrarezi J.A."/>
            <person name="Labate C.A."/>
        </authorList>
    </citation>
    <scope>NUCLEOTIDE SEQUENCE</scope>
    <source>
        <strain evidence="2">MF-1</strain>
    </source>
</reference>
<evidence type="ECO:0000313" key="2">
    <source>
        <dbReference type="EMBL" id="MBW0518050.1"/>
    </source>
</evidence>